<dbReference type="AlphaFoldDB" id="A0A146KIE6"/>
<dbReference type="InterPro" id="IPR032675">
    <property type="entry name" value="LRR_dom_sf"/>
</dbReference>
<dbReference type="InterPro" id="IPR026906">
    <property type="entry name" value="LRR_5"/>
</dbReference>
<dbReference type="EMBL" id="GDID01000106">
    <property type="protein sequence ID" value="JAP96500.1"/>
    <property type="molecule type" value="Transcribed_RNA"/>
</dbReference>
<name>A0A146KIE6_9EUKA</name>
<accession>A0A146KIE6</accession>
<gene>
    <name evidence="1" type="ORF">TPC1_10143</name>
</gene>
<protein>
    <submittedName>
        <fullName evidence="1">Leucine rich repeats-containing protein</fullName>
    </submittedName>
</protein>
<evidence type="ECO:0000313" key="1">
    <source>
        <dbReference type="EMBL" id="JAP96500.1"/>
    </source>
</evidence>
<dbReference type="Gene3D" id="3.80.10.10">
    <property type="entry name" value="Ribonuclease Inhibitor"/>
    <property type="match status" value="1"/>
</dbReference>
<feature type="non-terminal residue" evidence="1">
    <location>
        <position position="1"/>
    </location>
</feature>
<proteinExistence type="predicted"/>
<sequence>FQDCLSLEEVQGENIIFVGDKSFDGCIKLKNINLCQVEEVGILAFSKTRIQQLNSRQLTRLGRHSFQCSAIIEVNLPKLQTVEQGTFSQCKDLIVCNMQFPSKITQQLMLLMLPIFYSQYVKHSLFRRVLFLGLGDSILGIILFADSNSLL</sequence>
<reference evidence="1" key="1">
    <citation type="submission" date="2015-07" db="EMBL/GenBank/DDBJ databases">
        <title>Adaptation to a free-living lifestyle via gene acquisitions in the diplomonad Trepomonas sp. PC1.</title>
        <authorList>
            <person name="Xu F."/>
            <person name="Jerlstrom-Hultqvist J."/>
            <person name="Kolisko M."/>
            <person name="Simpson A.G.B."/>
            <person name="Roger A.J."/>
            <person name="Svard S.G."/>
            <person name="Andersson J.O."/>
        </authorList>
    </citation>
    <scope>NUCLEOTIDE SEQUENCE</scope>
    <source>
        <strain evidence="1">PC1</strain>
    </source>
</reference>
<organism evidence="1">
    <name type="scientific">Trepomonas sp. PC1</name>
    <dbReference type="NCBI Taxonomy" id="1076344"/>
    <lineage>
        <taxon>Eukaryota</taxon>
        <taxon>Metamonada</taxon>
        <taxon>Diplomonadida</taxon>
        <taxon>Hexamitidae</taxon>
        <taxon>Hexamitinae</taxon>
        <taxon>Trepomonas</taxon>
    </lineage>
</organism>
<dbReference type="Pfam" id="PF13306">
    <property type="entry name" value="LRR_5"/>
    <property type="match status" value="1"/>
</dbReference>